<feature type="region of interest" description="Disordered" evidence="1">
    <location>
        <begin position="99"/>
        <end position="130"/>
    </location>
</feature>
<dbReference type="AlphaFoldDB" id="A0A0E0IFB3"/>
<feature type="compositionally biased region" description="Basic and acidic residues" evidence="1">
    <location>
        <begin position="71"/>
        <end position="83"/>
    </location>
</feature>
<sequence>MLGEEAERISHRWNDGSRKKRSKMTMETTGHPQNPEIILRCIVREIRVLRSLGLGWDLSLAPPSNPSDAVHLQEPEGRPDQNTHHLLCTGLPSQGSLLLSGIQGSEADGGDPAEVSLSVDTPRYPFVQEK</sequence>
<reference evidence="2" key="2">
    <citation type="submission" date="2018-04" db="EMBL/GenBank/DDBJ databases">
        <title>OnivRS2 (Oryza nivara Reference Sequence Version 2).</title>
        <authorList>
            <person name="Zhang J."/>
            <person name="Kudrna D."/>
            <person name="Lee S."/>
            <person name="Talag J."/>
            <person name="Rajasekar S."/>
            <person name="Welchert J."/>
            <person name="Hsing Y.-I."/>
            <person name="Wing R.A."/>
        </authorList>
    </citation>
    <scope>NUCLEOTIDE SEQUENCE [LARGE SCALE GENOMIC DNA]</scope>
    <source>
        <strain evidence="2">SL10</strain>
    </source>
</reference>
<keyword evidence="3" id="KW-1185">Reference proteome</keyword>
<dbReference type="HOGENOM" id="CLU_2065298_0_0_1"/>
<dbReference type="EnsemblPlants" id="ONIVA08G25330.2">
    <property type="protein sequence ID" value="ONIVA08G25330.2"/>
    <property type="gene ID" value="ONIVA08G25330"/>
</dbReference>
<evidence type="ECO:0000313" key="3">
    <source>
        <dbReference type="Proteomes" id="UP000006591"/>
    </source>
</evidence>
<feature type="region of interest" description="Disordered" evidence="1">
    <location>
        <begin position="1"/>
        <end position="32"/>
    </location>
</feature>
<organism evidence="2">
    <name type="scientific">Oryza nivara</name>
    <name type="common">Indian wild rice</name>
    <name type="synonym">Oryza sativa f. spontanea</name>
    <dbReference type="NCBI Taxonomy" id="4536"/>
    <lineage>
        <taxon>Eukaryota</taxon>
        <taxon>Viridiplantae</taxon>
        <taxon>Streptophyta</taxon>
        <taxon>Embryophyta</taxon>
        <taxon>Tracheophyta</taxon>
        <taxon>Spermatophyta</taxon>
        <taxon>Magnoliopsida</taxon>
        <taxon>Liliopsida</taxon>
        <taxon>Poales</taxon>
        <taxon>Poaceae</taxon>
        <taxon>BOP clade</taxon>
        <taxon>Oryzoideae</taxon>
        <taxon>Oryzeae</taxon>
        <taxon>Oryzinae</taxon>
        <taxon>Oryza</taxon>
    </lineage>
</organism>
<feature type="region of interest" description="Disordered" evidence="1">
    <location>
        <begin position="63"/>
        <end position="85"/>
    </location>
</feature>
<evidence type="ECO:0000313" key="2">
    <source>
        <dbReference type="EnsemblPlants" id="ONIVA08G25330.2"/>
    </source>
</evidence>
<reference evidence="2" key="1">
    <citation type="submission" date="2015-04" db="UniProtKB">
        <authorList>
            <consortium name="EnsemblPlants"/>
        </authorList>
    </citation>
    <scope>IDENTIFICATION</scope>
    <source>
        <strain evidence="2">SL10</strain>
    </source>
</reference>
<evidence type="ECO:0000256" key="1">
    <source>
        <dbReference type="SAM" id="MobiDB-lite"/>
    </source>
</evidence>
<proteinExistence type="predicted"/>
<accession>A0A0E0IFB3</accession>
<protein>
    <submittedName>
        <fullName evidence="2">Uncharacterized protein</fullName>
    </submittedName>
</protein>
<dbReference type="Gramene" id="ONIVA08G25330.2">
    <property type="protein sequence ID" value="ONIVA08G25330.2"/>
    <property type="gene ID" value="ONIVA08G25330"/>
</dbReference>
<feature type="compositionally biased region" description="Basic and acidic residues" evidence="1">
    <location>
        <begin position="1"/>
        <end position="17"/>
    </location>
</feature>
<name>A0A0E0IFB3_ORYNI</name>
<dbReference type="Proteomes" id="UP000006591">
    <property type="component" value="Chromosome 8"/>
</dbReference>